<dbReference type="Pfam" id="PF08240">
    <property type="entry name" value="ADH_N"/>
    <property type="match status" value="1"/>
</dbReference>
<dbReference type="InterPro" id="IPR011032">
    <property type="entry name" value="GroES-like_sf"/>
</dbReference>
<dbReference type="SUPFAM" id="SSF50129">
    <property type="entry name" value="GroES-like"/>
    <property type="match status" value="1"/>
</dbReference>
<dbReference type="GO" id="GO:0005829">
    <property type="term" value="C:cytosol"/>
    <property type="evidence" value="ECO:0007669"/>
    <property type="project" value="TreeGrafter"/>
</dbReference>
<gene>
    <name evidence="4" type="ORF">RG47T_0060</name>
</gene>
<dbReference type="InterPro" id="IPR013154">
    <property type="entry name" value="ADH-like_N"/>
</dbReference>
<keyword evidence="5" id="KW-1185">Reference proteome</keyword>
<dbReference type="InterPro" id="IPR036291">
    <property type="entry name" value="NAD(P)-bd_dom_sf"/>
</dbReference>
<evidence type="ECO:0000259" key="3">
    <source>
        <dbReference type="SMART" id="SM00829"/>
    </source>
</evidence>
<protein>
    <submittedName>
        <fullName evidence="4">Quinone oxidoreductase</fullName>
    </submittedName>
</protein>
<dbReference type="Proteomes" id="UP000186720">
    <property type="component" value="Unassembled WGS sequence"/>
</dbReference>
<dbReference type="SUPFAM" id="SSF51735">
    <property type="entry name" value="NAD(P)-binding Rossmann-fold domains"/>
    <property type="match status" value="1"/>
</dbReference>
<organism evidence="4 5">
    <name type="scientific">Mucilaginibacter polytrichastri</name>
    <dbReference type="NCBI Taxonomy" id="1302689"/>
    <lineage>
        <taxon>Bacteria</taxon>
        <taxon>Pseudomonadati</taxon>
        <taxon>Bacteroidota</taxon>
        <taxon>Sphingobacteriia</taxon>
        <taxon>Sphingobacteriales</taxon>
        <taxon>Sphingobacteriaceae</taxon>
        <taxon>Mucilaginibacter</taxon>
    </lineage>
</organism>
<dbReference type="InterPro" id="IPR013149">
    <property type="entry name" value="ADH-like_C"/>
</dbReference>
<dbReference type="GO" id="GO:0003960">
    <property type="term" value="F:quinone reductase (NADPH) activity"/>
    <property type="evidence" value="ECO:0007669"/>
    <property type="project" value="InterPro"/>
</dbReference>
<dbReference type="EMBL" id="MPPL01000001">
    <property type="protein sequence ID" value="OKS84628.1"/>
    <property type="molecule type" value="Genomic_DNA"/>
</dbReference>
<dbReference type="GO" id="GO:0035925">
    <property type="term" value="F:mRNA 3'-UTR AU-rich region binding"/>
    <property type="evidence" value="ECO:0007669"/>
    <property type="project" value="TreeGrafter"/>
</dbReference>
<dbReference type="CDD" id="cd05286">
    <property type="entry name" value="QOR2"/>
    <property type="match status" value="1"/>
</dbReference>
<accession>A0A1Q5ZSH0</accession>
<dbReference type="AlphaFoldDB" id="A0A1Q5ZSH0"/>
<dbReference type="STRING" id="1302689.RG47T_0060"/>
<sequence length="348" mass="37263">MSFVKLAVLSLQFIKIKREIEMNTNKSSGVVSIEHTGSPDVLKYQTTILKEAGEGEVLIAQKSIGVNFVDIFFRNGTFPMEAYPAPIGSEAAGVIEAVGPGVKDFVVGDRVAYPFSVGAYAESRIIPAASLFKLPDDISFDQAAAVLVKGLTAHMLLKQSYGVKAGDIVLIHAMTGGVGTLLSAWARALGAIVIGTVGSATKKELALKRGFEHVVDLQSQDFAEVVNEVTQGKGLDAVYDGTGEATFQKSIELIKAGGSAILYGWLSGMPIINAEEMEQRKIQYVNPALYKYLENREKIALAVTGIFNLVREGILDVQKPTVYALADAAKAHADLESRKTTGSIILKP</sequence>
<dbReference type="InterPro" id="IPR047618">
    <property type="entry name" value="QOR-like"/>
</dbReference>
<dbReference type="InterPro" id="IPR020843">
    <property type="entry name" value="ER"/>
</dbReference>
<comment type="caution">
    <text evidence="4">The sequence shown here is derived from an EMBL/GenBank/DDBJ whole genome shotgun (WGS) entry which is preliminary data.</text>
</comment>
<dbReference type="Gene3D" id="3.40.50.720">
    <property type="entry name" value="NAD(P)-binding Rossmann-like Domain"/>
    <property type="match status" value="1"/>
</dbReference>
<dbReference type="PANTHER" id="PTHR48106">
    <property type="entry name" value="QUINONE OXIDOREDUCTASE PIG3-RELATED"/>
    <property type="match status" value="1"/>
</dbReference>
<evidence type="ECO:0000256" key="1">
    <source>
        <dbReference type="ARBA" id="ARBA00022857"/>
    </source>
</evidence>
<dbReference type="Pfam" id="PF00107">
    <property type="entry name" value="ADH_zinc_N"/>
    <property type="match status" value="1"/>
</dbReference>
<evidence type="ECO:0000313" key="5">
    <source>
        <dbReference type="Proteomes" id="UP000186720"/>
    </source>
</evidence>
<dbReference type="GO" id="GO:0070402">
    <property type="term" value="F:NADPH binding"/>
    <property type="evidence" value="ECO:0007669"/>
    <property type="project" value="TreeGrafter"/>
</dbReference>
<dbReference type="Gene3D" id="3.90.180.10">
    <property type="entry name" value="Medium-chain alcohol dehydrogenases, catalytic domain"/>
    <property type="match status" value="1"/>
</dbReference>
<keyword evidence="1" id="KW-0521">NADP</keyword>
<keyword evidence="2" id="KW-0560">Oxidoreductase</keyword>
<dbReference type="PANTHER" id="PTHR48106:SF13">
    <property type="entry name" value="QUINONE OXIDOREDUCTASE-RELATED"/>
    <property type="match status" value="1"/>
</dbReference>
<dbReference type="SMART" id="SM00829">
    <property type="entry name" value="PKS_ER"/>
    <property type="match status" value="1"/>
</dbReference>
<evidence type="ECO:0000313" key="4">
    <source>
        <dbReference type="EMBL" id="OKS84628.1"/>
    </source>
</evidence>
<reference evidence="4 5" key="1">
    <citation type="submission" date="2016-11" db="EMBL/GenBank/DDBJ databases">
        <title>Whole Genome Sequencing of Mucilaginibacter polytrichastri RG4-7(T) isolated from the moss sample.</title>
        <authorList>
            <person name="Li Y."/>
        </authorList>
    </citation>
    <scope>NUCLEOTIDE SEQUENCE [LARGE SCALE GENOMIC DNA]</scope>
    <source>
        <strain evidence="4 5">RG4-7</strain>
    </source>
</reference>
<feature type="domain" description="Enoyl reductase (ER)" evidence="3">
    <location>
        <begin position="37"/>
        <end position="346"/>
    </location>
</feature>
<name>A0A1Q5ZSH0_9SPHI</name>
<proteinExistence type="predicted"/>
<evidence type="ECO:0000256" key="2">
    <source>
        <dbReference type="ARBA" id="ARBA00023002"/>
    </source>
</evidence>